<dbReference type="Proteomes" id="UP001228044">
    <property type="component" value="Unassembled WGS sequence"/>
</dbReference>
<keyword evidence="3" id="KW-1185">Reference proteome</keyword>
<proteinExistence type="predicted"/>
<evidence type="ECO:0000313" key="2">
    <source>
        <dbReference type="EMBL" id="MDN3919191.1"/>
    </source>
</evidence>
<dbReference type="EMBL" id="JAUHHC010000001">
    <property type="protein sequence ID" value="MDN3919191.1"/>
    <property type="molecule type" value="Genomic_DNA"/>
</dbReference>
<gene>
    <name evidence="2" type="ORF">QWJ38_02745</name>
</gene>
<feature type="region of interest" description="Disordered" evidence="1">
    <location>
        <begin position="19"/>
        <end position="52"/>
    </location>
</feature>
<reference evidence="2 3" key="1">
    <citation type="submission" date="2023-06" db="EMBL/GenBank/DDBJ databases">
        <title>Pelomonas sp. PFR6 16S ribosomal RNA gene Genome sequencing and assembly.</title>
        <authorList>
            <person name="Woo H."/>
        </authorList>
    </citation>
    <scope>NUCLEOTIDE SEQUENCE [LARGE SCALE GENOMIC DNA]</scope>
    <source>
        <strain evidence="2 3">PFR6</strain>
    </source>
</reference>
<organism evidence="2 3">
    <name type="scientific">Roseateles violae</name>
    <dbReference type="NCBI Taxonomy" id="3058042"/>
    <lineage>
        <taxon>Bacteria</taxon>
        <taxon>Pseudomonadati</taxon>
        <taxon>Pseudomonadota</taxon>
        <taxon>Betaproteobacteria</taxon>
        <taxon>Burkholderiales</taxon>
        <taxon>Sphaerotilaceae</taxon>
        <taxon>Roseateles</taxon>
    </lineage>
</organism>
<accession>A0ABT8DMH0</accession>
<protein>
    <submittedName>
        <fullName evidence="2">Uncharacterized protein</fullName>
    </submittedName>
</protein>
<evidence type="ECO:0000256" key="1">
    <source>
        <dbReference type="SAM" id="MobiDB-lite"/>
    </source>
</evidence>
<sequence length="162" mass="18676">MRSTEPLYRSVNTRTQRVHHGVGGEFRHGRNSKDARRLEDAPRTPMHGRHRHGRDYTPLYRFLLSRVGRPWDEVYAEVKPRMDGDEPIFWMVARPGEERRERVRVGESSYFSGLYIDEADGVLRLVNPGLDADTMWPSCPCCTHTFNGKRFGLTFEQGLAGA</sequence>
<name>A0ABT8DMH0_9BURK</name>
<dbReference type="RefSeq" id="WP_290357499.1">
    <property type="nucleotide sequence ID" value="NZ_JAUHHC010000001.1"/>
</dbReference>
<feature type="compositionally biased region" description="Basic and acidic residues" evidence="1">
    <location>
        <begin position="25"/>
        <end position="42"/>
    </location>
</feature>
<comment type="caution">
    <text evidence="2">The sequence shown here is derived from an EMBL/GenBank/DDBJ whole genome shotgun (WGS) entry which is preliminary data.</text>
</comment>
<evidence type="ECO:0000313" key="3">
    <source>
        <dbReference type="Proteomes" id="UP001228044"/>
    </source>
</evidence>